<dbReference type="GO" id="GO:0004806">
    <property type="term" value="F:triacylglycerol lipase activity"/>
    <property type="evidence" value="ECO:0007669"/>
    <property type="project" value="TreeGrafter"/>
</dbReference>
<dbReference type="InterPro" id="IPR036514">
    <property type="entry name" value="SGNH_hydro_sf"/>
</dbReference>
<sequence length="354" mass="37920">MLGSSTIVSLTLLLSGISCALPHTDVLSQGNDSANGPRDFHETANLTGNLELVSDKPEEIAVLKKMPTEMEGLEALAADLPHYESLTVIGDSYSSGDGAFGSSTDEDCKRNKGSHGSRLNSILKPTSFAYLACSGASALNVLKNQVESQSFGTPDLVTMTAGGNNDDIFVKLLLACILLKSKEECDNALKVGEATLLKLPATLTPLYEAIMNKTGDDGAPPQVLHLGYVKIWARDTSRSECPKDGTDVSWASNGFGGHRDKINDLISRFNKVTKAEAEENGVIFVGVDPYFEGHRLCDGQDASWLQHGHFGNNLTSEENGVLCHPTFDGHSAYINATLHALKGQQLVDGEFVHL</sequence>
<dbReference type="Proteomes" id="UP000433883">
    <property type="component" value="Unassembled WGS sequence"/>
</dbReference>
<evidence type="ECO:0000259" key="2">
    <source>
        <dbReference type="Pfam" id="PF13472"/>
    </source>
</evidence>
<proteinExistence type="predicted"/>
<keyword evidence="7" id="KW-1185">Reference proteome</keyword>
<accession>A0A8H3US44</accession>
<dbReference type="GO" id="GO:0019433">
    <property type="term" value="P:triglyceride catabolic process"/>
    <property type="evidence" value="ECO:0007669"/>
    <property type="project" value="TreeGrafter"/>
</dbReference>
<keyword evidence="1" id="KW-0732">Signal</keyword>
<evidence type="ECO:0000313" key="4">
    <source>
        <dbReference type="EMBL" id="KAE9970630.1"/>
    </source>
</evidence>
<comment type="caution">
    <text evidence="5">The sequence shown here is derived from an EMBL/GenBank/DDBJ whole genome shotgun (WGS) entry which is preliminary data.</text>
</comment>
<organism evidence="5 7">
    <name type="scientific">Venturia inaequalis</name>
    <name type="common">Apple scab fungus</name>
    <dbReference type="NCBI Taxonomy" id="5025"/>
    <lineage>
        <taxon>Eukaryota</taxon>
        <taxon>Fungi</taxon>
        <taxon>Dikarya</taxon>
        <taxon>Ascomycota</taxon>
        <taxon>Pezizomycotina</taxon>
        <taxon>Dothideomycetes</taxon>
        <taxon>Pleosporomycetidae</taxon>
        <taxon>Venturiales</taxon>
        <taxon>Venturiaceae</taxon>
        <taxon>Venturia</taxon>
    </lineage>
</organism>
<dbReference type="InterPro" id="IPR013830">
    <property type="entry name" value="SGNH_hydro"/>
</dbReference>
<dbReference type="Proteomes" id="UP000447873">
    <property type="component" value="Unassembled WGS sequence"/>
</dbReference>
<dbReference type="Gene3D" id="3.40.50.1110">
    <property type="entry name" value="SGNH hydrolase"/>
    <property type="match status" value="1"/>
</dbReference>
<evidence type="ECO:0000313" key="3">
    <source>
        <dbReference type="EMBL" id="KAE9965741.1"/>
    </source>
</evidence>
<evidence type="ECO:0000256" key="1">
    <source>
        <dbReference type="SAM" id="SignalP"/>
    </source>
</evidence>
<protein>
    <recommendedName>
        <fullName evidence="2">SGNH hydrolase-type esterase domain-containing protein</fullName>
    </recommendedName>
</protein>
<dbReference type="EMBL" id="WNWS01000566">
    <property type="protein sequence ID" value="KAE9965741.1"/>
    <property type="molecule type" value="Genomic_DNA"/>
</dbReference>
<evidence type="ECO:0000313" key="5">
    <source>
        <dbReference type="EMBL" id="KAE9975691.1"/>
    </source>
</evidence>
<feature type="signal peptide" evidence="1">
    <location>
        <begin position="1"/>
        <end position="20"/>
    </location>
</feature>
<feature type="chain" id="PRO_5044690688" description="SGNH hydrolase-type esterase domain-containing protein" evidence="1">
    <location>
        <begin position="21"/>
        <end position="354"/>
    </location>
</feature>
<dbReference type="AlphaFoldDB" id="A0A8H3US44"/>
<dbReference type="EMBL" id="WNWR01000520">
    <property type="protein sequence ID" value="KAE9975691.1"/>
    <property type="molecule type" value="Genomic_DNA"/>
</dbReference>
<dbReference type="PANTHER" id="PTHR37981:SF1">
    <property type="entry name" value="SGNH HYDROLASE-TYPE ESTERASE DOMAIN-CONTAINING PROTEIN"/>
    <property type="match status" value="1"/>
</dbReference>
<evidence type="ECO:0000313" key="7">
    <source>
        <dbReference type="Proteomes" id="UP000490939"/>
    </source>
</evidence>
<dbReference type="InterPro" id="IPR037460">
    <property type="entry name" value="SEST-like"/>
</dbReference>
<evidence type="ECO:0000313" key="6">
    <source>
        <dbReference type="Proteomes" id="UP000447873"/>
    </source>
</evidence>
<feature type="domain" description="SGNH hydrolase-type esterase" evidence="2">
    <location>
        <begin position="88"/>
        <end position="331"/>
    </location>
</feature>
<dbReference type="EMBL" id="WNWQ01000320">
    <property type="protein sequence ID" value="KAE9970630.1"/>
    <property type="molecule type" value="Genomic_DNA"/>
</dbReference>
<gene>
    <name evidence="4" type="ORF">BLS_004842</name>
    <name evidence="5" type="ORF">EG327_008388</name>
    <name evidence="3" type="ORF">EG328_009419</name>
</gene>
<name>A0A8H3US44_VENIN</name>
<dbReference type="Proteomes" id="UP000490939">
    <property type="component" value="Unassembled WGS sequence"/>
</dbReference>
<dbReference type="PANTHER" id="PTHR37981">
    <property type="entry name" value="LIPASE 2"/>
    <property type="match status" value="1"/>
</dbReference>
<dbReference type="Pfam" id="PF13472">
    <property type="entry name" value="Lipase_GDSL_2"/>
    <property type="match status" value="1"/>
</dbReference>
<reference evidence="5 7" key="1">
    <citation type="submission" date="2019-07" db="EMBL/GenBank/DDBJ databases">
        <title>Venturia inaequalis Genome Resource.</title>
        <authorList>
            <person name="Lichtner F.J."/>
        </authorList>
    </citation>
    <scope>NUCLEOTIDE SEQUENCE [LARGE SCALE GENOMIC DNA]</scope>
    <source>
        <strain evidence="3 6">120213</strain>
        <strain evidence="4">Bline_iso_100314</strain>
        <strain evidence="5 7">DMI_063113</strain>
    </source>
</reference>
<dbReference type="SUPFAM" id="SSF52266">
    <property type="entry name" value="SGNH hydrolase"/>
    <property type="match status" value="1"/>
</dbReference>